<keyword evidence="1" id="KW-0418">Kinase</keyword>
<dbReference type="GO" id="GO:0016301">
    <property type="term" value="F:kinase activity"/>
    <property type="evidence" value="ECO:0007669"/>
    <property type="project" value="UniProtKB-KW"/>
</dbReference>
<accession>A0A7W5GZP4</accession>
<proteinExistence type="predicted"/>
<dbReference type="Proteomes" id="UP000563050">
    <property type="component" value="Unassembled WGS sequence"/>
</dbReference>
<keyword evidence="1" id="KW-0808">Transferase</keyword>
<dbReference type="AlphaFoldDB" id="A0A7W5GZP4"/>
<organism evidence="1 2">
    <name type="scientific">Halomonas fontilapidosi</name>
    <dbReference type="NCBI Taxonomy" id="616675"/>
    <lineage>
        <taxon>Bacteria</taxon>
        <taxon>Pseudomonadati</taxon>
        <taxon>Pseudomonadota</taxon>
        <taxon>Gammaproteobacteria</taxon>
        <taxon>Oceanospirillales</taxon>
        <taxon>Halomonadaceae</taxon>
        <taxon>Halomonas</taxon>
    </lineage>
</organism>
<reference evidence="1 2" key="1">
    <citation type="submission" date="2020-08" db="EMBL/GenBank/DDBJ databases">
        <title>Genomic Encyclopedia of Type Strains, Phase III (KMG-III): the genomes of soil and plant-associated and newly described type strains.</title>
        <authorList>
            <person name="Whitman W."/>
        </authorList>
    </citation>
    <scope>NUCLEOTIDE SEQUENCE [LARGE SCALE GENOMIC DNA]</scope>
    <source>
        <strain evidence="1 2">CECT 7341</strain>
    </source>
</reference>
<dbReference type="EMBL" id="JACHXQ010000015">
    <property type="protein sequence ID" value="MBB3185673.1"/>
    <property type="molecule type" value="Genomic_DNA"/>
</dbReference>
<keyword evidence="2" id="KW-1185">Reference proteome</keyword>
<protein>
    <submittedName>
        <fullName evidence="1">Ribose 1,5-bisphosphokinase PhnN</fullName>
    </submittedName>
</protein>
<dbReference type="RefSeq" id="WP_183315174.1">
    <property type="nucleotide sequence ID" value="NZ_JACHXQ010000015.1"/>
</dbReference>
<sequence>MKASVYNFLYNRAGFKAYRCSKSTNHSFVIDLVGPPGIGKTYLIKSLIKNSILTSRRLKVGKKKKECASRARLLSIAANELDDIDILQRKAIKILYDLNMHEFPATVLVDEGLSHQFTNELCLLSELYPDDFRAIMNNRAVINLTASPEMINERIKRRSRTKGQTLSYHKNKTCDELSLFNIEVMGRRAMLIRRMKESGFPSLTIDVDKGLDKMISDIDNFILDLQ</sequence>
<dbReference type="Gene3D" id="3.40.50.300">
    <property type="entry name" value="P-loop containing nucleotide triphosphate hydrolases"/>
    <property type="match status" value="1"/>
</dbReference>
<dbReference type="InterPro" id="IPR027417">
    <property type="entry name" value="P-loop_NTPase"/>
</dbReference>
<dbReference type="SUPFAM" id="SSF52540">
    <property type="entry name" value="P-loop containing nucleoside triphosphate hydrolases"/>
    <property type="match status" value="1"/>
</dbReference>
<evidence type="ECO:0000313" key="2">
    <source>
        <dbReference type="Proteomes" id="UP000563050"/>
    </source>
</evidence>
<name>A0A7W5GZP4_9GAMM</name>
<gene>
    <name evidence="1" type="ORF">FHR95_003264</name>
</gene>
<comment type="caution">
    <text evidence="1">The sequence shown here is derived from an EMBL/GenBank/DDBJ whole genome shotgun (WGS) entry which is preliminary data.</text>
</comment>
<evidence type="ECO:0000313" key="1">
    <source>
        <dbReference type="EMBL" id="MBB3185673.1"/>
    </source>
</evidence>